<evidence type="ECO:0000313" key="2">
    <source>
        <dbReference type="EMBL" id="GAG36646.1"/>
    </source>
</evidence>
<dbReference type="AlphaFoldDB" id="X0YIJ7"/>
<organism evidence="2">
    <name type="scientific">marine sediment metagenome</name>
    <dbReference type="NCBI Taxonomy" id="412755"/>
    <lineage>
        <taxon>unclassified sequences</taxon>
        <taxon>metagenomes</taxon>
        <taxon>ecological metagenomes</taxon>
    </lineage>
</organism>
<name>X0YIJ7_9ZZZZ</name>
<protein>
    <recommendedName>
        <fullName evidence="3">Transposase</fullName>
    </recommendedName>
</protein>
<reference evidence="2" key="1">
    <citation type="journal article" date="2014" name="Front. Microbiol.">
        <title>High frequency of phylogenetically diverse reductive dehalogenase-homologous genes in deep subseafloor sedimentary metagenomes.</title>
        <authorList>
            <person name="Kawai M."/>
            <person name="Futagami T."/>
            <person name="Toyoda A."/>
            <person name="Takaki Y."/>
            <person name="Nishi S."/>
            <person name="Hori S."/>
            <person name="Arai W."/>
            <person name="Tsubouchi T."/>
            <person name="Morono Y."/>
            <person name="Uchiyama I."/>
            <person name="Ito T."/>
            <person name="Fujiyama A."/>
            <person name="Inagaki F."/>
            <person name="Takami H."/>
        </authorList>
    </citation>
    <scope>NUCLEOTIDE SEQUENCE</scope>
    <source>
        <strain evidence="2">Expedition CK06-06</strain>
    </source>
</reference>
<evidence type="ECO:0000256" key="1">
    <source>
        <dbReference type="SAM" id="MobiDB-lite"/>
    </source>
</evidence>
<comment type="caution">
    <text evidence="2">The sequence shown here is derived from an EMBL/GenBank/DDBJ whole genome shotgun (WGS) entry which is preliminary data.</text>
</comment>
<feature type="compositionally biased region" description="Basic and acidic residues" evidence="1">
    <location>
        <begin position="27"/>
        <end position="43"/>
    </location>
</feature>
<dbReference type="EMBL" id="BARS01049780">
    <property type="protein sequence ID" value="GAG36646.1"/>
    <property type="molecule type" value="Genomic_DNA"/>
</dbReference>
<feature type="non-terminal residue" evidence="2">
    <location>
        <position position="96"/>
    </location>
</feature>
<accession>X0YIJ7</accession>
<sequence>MEARSLGWGGVSAVALATGLSDRTVRNGIREIGRPDELGERQRKPGAGRKSRESEQPGILKALDALVDPGSRGDPMSPLRWTCKSTRALARELKSQ</sequence>
<proteinExistence type="predicted"/>
<evidence type="ECO:0008006" key="3">
    <source>
        <dbReference type="Google" id="ProtNLM"/>
    </source>
</evidence>
<dbReference type="InterPro" id="IPR011518">
    <property type="entry name" value="Transposase_36"/>
</dbReference>
<dbReference type="Pfam" id="PF07592">
    <property type="entry name" value="DDE_Tnp_ISAZ013"/>
    <property type="match status" value="1"/>
</dbReference>
<feature type="region of interest" description="Disordered" evidence="1">
    <location>
        <begin position="27"/>
        <end position="58"/>
    </location>
</feature>
<gene>
    <name evidence="2" type="ORF">S01H1_74408</name>
</gene>